<dbReference type="Proteomes" id="UP000070442">
    <property type="component" value="Unassembled WGS sequence"/>
</dbReference>
<dbReference type="GO" id="GO:0005737">
    <property type="term" value="C:cytoplasm"/>
    <property type="evidence" value="ECO:0007669"/>
    <property type="project" value="TreeGrafter"/>
</dbReference>
<evidence type="ECO:0000259" key="5">
    <source>
        <dbReference type="PROSITE" id="PS51819"/>
    </source>
</evidence>
<organism evidence="6 7">
    <name type="scientific">Aedoeadaptatus coxii</name>
    <dbReference type="NCBI Taxonomy" id="755172"/>
    <lineage>
        <taxon>Bacteria</taxon>
        <taxon>Bacillati</taxon>
        <taxon>Bacillota</taxon>
        <taxon>Tissierellia</taxon>
        <taxon>Tissierellales</taxon>
        <taxon>Peptoniphilaceae</taxon>
        <taxon>Aedoeadaptatus</taxon>
    </lineage>
</organism>
<dbReference type="GO" id="GO:0019243">
    <property type="term" value="P:methylglyoxal catabolic process to D-lactate via S-lactoyl-glutathione"/>
    <property type="evidence" value="ECO:0007669"/>
    <property type="project" value="TreeGrafter"/>
</dbReference>
<dbReference type="Pfam" id="PF00903">
    <property type="entry name" value="Glyoxalase"/>
    <property type="match status" value="1"/>
</dbReference>
<evidence type="ECO:0000313" key="7">
    <source>
        <dbReference type="Proteomes" id="UP000070442"/>
    </source>
</evidence>
<name>A0A134AIE6_9FIRM</name>
<feature type="domain" description="VOC" evidence="5">
    <location>
        <begin position="2"/>
        <end position="123"/>
    </location>
</feature>
<dbReference type="InterPro" id="IPR029068">
    <property type="entry name" value="Glyas_Bleomycin-R_OHBP_Dase"/>
</dbReference>
<proteinExistence type="predicted"/>
<dbReference type="EMBL" id="LSDG01000019">
    <property type="protein sequence ID" value="KXB67409.1"/>
    <property type="molecule type" value="Genomic_DNA"/>
</dbReference>
<keyword evidence="7" id="KW-1185">Reference proteome</keyword>
<dbReference type="PANTHER" id="PTHR46036:SF5">
    <property type="entry name" value="LACTOYLGLUTATHIONE LYASE"/>
    <property type="match status" value="1"/>
</dbReference>
<dbReference type="STRING" id="755172.HMPREF1863_00599"/>
<gene>
    <name evidence="6" type="ORF">HMPREF1863_00599</name>
</gene>
<dbReference type="SUPFAM" id="SSF54593">
    <property type="entry name" value="Glyoxalase/Bleomycin resistance protein/Dihydroxybiphenyl dioxygenase"/>
    <property type="match status" value="1"/>
</dbReference>
<dbReference type="PROSITE" id="PS51819">
    <property type="entry name" value="VOC"/>
    <property type="match status" value="1"/>
</dbReference>
<evidence type="ECO:0000256" key="4">
    <source>
        <dbReference type="ARBA" id="ARBA00033298"/>
    </source>
</evidence>
<sequence>MKYAHTCIRVKDLEASIRFYEEALGYQVTREKDHTKDGFKLVYLALEGDETELELTYNIGHEAYDIGNGYGHVAVYAEDLEAEHERMKKAGFDVTELKGLPGDPPRYFFVTDPDGYKTEVIRSK</sequence>
<reference evidence="7" key="1">
    <citation type="submission" date="2016-01" db="EMBL/GenBank/DDBJ databases">
        <authorList>
            <person name="Mitreva M."/>
            <person name="Pepin K.H."/>
            <person name="Mihindukulasuriya K.A."/>
            <person name="Fulton R."/>
            <person name="Fronick C."/>
            <person name="O'Laughlin M."/>
            <person name="Miner T."/>
            <person name="Herter B."/>
            <person name="Rosa B.A."/>
            <person name="Cordes M."/>
            <person name="Tomlinson C."/>
            <person name="Wollam A."/>
            <person name="Palsikar V.B."/>
            <person name="Mardis E.R."/>
            <person name="Wilson R.K."/>
        </authorList>
    </citation>
    <scope>NUCLEOTIDE SEQUENCE [LARGE SCALE GENOMIC DNA]</scope>
    <source>
        <strain evidence="7">DNF00729</strain>
    </source>
</reference>
<comment type="caution">
    <text evidence="6">The sequence shown here is derived from an EMBL/GenBank/DDBJ whole genome shotgun (WGS) entry which is preliminary data.</text>
</comment>
<dbReference type="OrthoDB" id="9815599at2"/>
<dbReference type="Gene3D" id="3.10.180.10">
    <property type="entry name" value="2,3-Dihydroxybiphenyl 1,2-Dioxygenase, domain 1"/>
    <property type="match status" value="1"/>
</dbReference>
<protein>
    <recommendedName>
        <fullName evidence="2">Aldoketomutase</fullName>
    </recommendedName>
    <alternativeName>
        <fullName evidence="1">Ketone-aldehyde mutase</fullName>
    </alternativeName>
    <alternativeName>
        <fullName evidence="3">Methylglyoxalase</fullName>
    </alternativeName>
    <alternativeName>
        <fullName evidence="4">S-D-lactoylglutathione methylglyoxal lyase</fullName>
    </alternativeName>
</protein>
<evidence type="ECO:0000313" key="6">
    <source>
        <dbReference type="EMBL" id="KXB67409.1"/>
    </source>
</evidence>
<dbReference type="PANTHER" id="PTHR46036">
    <property type="entry name" value="LACTOYLGLUTATHIONE LYASE"/>
    <property type="match status" value="1"/>
</dbReference>
<dbReference type="GO" id="GO:0004462">
    <property type="term" value="F:lactoylglutathione lyase activity"/>
    <property type="evidence" value="ECO:0007669"/>
    <property type="project" value="TreeGrafter"/>
</dbReference>
<dbReference type="PATRIC" id="fig|755172.3.peg.572"/>
<keyword evidence="6" id="KW-0456">Lyase</keyword>
<dbReference type="RefSeq" id="WP_068367161.1">
    <property type="nucleotide sequence ID" value="NZ_CAIJCT010000016.1"/>
</dbReference>
<dbReference type="InterPro" id="IPR004360">
    <property type="entry name" value="Glyas_Fos-R_dOase_dom"/>
</dbReference>
<dbReference type="InterPro" id="IPR037523">
    <property type="entry name" value="VOC_core"/>
</dbReference>
<evidence type="ECO:0000256" key="1">
    <source>
        <dbReference type="ARBA" id="ARBA00030291"/>
    </source>
</evidence>
<accession>A0A134AIE6</accession>
<evidence type="ECO:0000256" key="2">
    <source>
        <dbReference type="ARBA" id="ARBA00030892"/>
    </source>
</evidence>
<evidence type="ECO:0000256" key="3">
    <source>
        <dbReference type="ARBA" id="ARBA00032460"/>
    </source>
</evidence>
<dbReference type="AlphaFoldDB" id="A0A134AIE6"/>